<proteinExistence type="predicted"/>
<evidence type="ECO:0000313" key="1">
    <source>
        <dbReference type="EMBL" id="ARU01372.1"/>
    </source>
</evidence>
<dbReference type="KEGG" id="lvs:LOKVESSMR4R_02063"/>
<reference evidence="1 2" key="1">
    <citation type="submission" date="2017-05" db="EMBL/GenBank/DDBJ databases">
        <title>Genome Sequence of Loktanella vestfoldensis Strain SMR4r Isolated from a Culture of the Diatom Skeletonema marinoi.</title>
        <authorList>
            <person name="Topel M."/>
            <person name="Pinder M.I.M."/>
            <person name="Johansson O.N."/>
            <person name="Kourtchenko O."/>
            <person name="Godhe A."/>
            <person name="Clarke A.K."/>
        </authorList>
    </citation>
    <scope>NUCLEOTIDE SEQUENCE [LARGE SCALE GENOMIC DNA]</scope>
    <source>
        <strain evidence="1 2">SMR4r</strain>
    </source>
</reference>
<name>A0A1Y0EDL7_9RHOB</name>
<dbReference type="EMBL" id="CP021431">
    <property type="protein sequence ID" value="ARU01372.1"/>
    <property type="molecule type" value="Genomic_DNA"/>
</dbReference>
<dbReference type="AlphaFoldDB" id="A0A1Y0EDL7"/>
<keyword evidence="2" id="KW-1185">Reference proteome</keyword>
<protein>
    <submittedName>
        <fullName evidence="1">Uncharacterized protein</fullName>
    </submittedName>
</protein>
<sequence length="48" mass="5230">MSLIASITFFETCMALLTIALAERVLLGYAPAAMVGRDGWLIRGDIEE</sequence>
<gene>
    <name evidence="1" type="ORF">LOKVESSMR4R_02063</name>
</gene>
<organism evidence="1 2">
    <name type="scientific">Yoonia vestfoldensis</name>
    <dbReference type="NCBI Taxonomy" id="245188"/>
    <lineage>
        <taxon>Bacteria</taxon>
        <taxon>Pseudomonadati</taxon>
        <taxon>Pseudomonadota</taxon>
        <taxon>Alphaproteobacteria</taxon>
        <taxon>Rhodobacterales</taxon>
        <taxon>Paracoccaceae</taxon>
        <taxon>Yoonia</taxon>
    </lineage>
</organism>
<dbReference type="Proteomes" id="UP000195273">
    <property type="component" value="Chromosome"/>
</dbReference>
<accession>A0A1Y0EDL7</accession>
<dbReference type="RefSeq" id="WP_204248661.1">
    <property type="nucleotide sequence ID" value="NZ_CP021431.1"/>
</dbReference>
<evidence type="ECO:0000313" key="2">
    <source>
        <dbReference type="Proteomes" id="UP000195273"/>
    </source>
</evidence>